<evidence type="ECO:0000256" key="8">
    <source>
        <dbReference type="ARBA" id="ARBA00023125"/>
    </source>
</evidence>
<feature type="compositionally biased region" description="Gly residues" evidence="11">
    <location>
        <begin position="27"/>
        <end position="39"/>
    </location>
</feature>
<keyword evidence="3" id="KW-0479">Metal-binding</keyword>
<dbReference type="SUPFAM" id="SSF57667">
    <property type="entry name" value="beta-beta-alpha zinc fingers"/>
    <property type="match status" value="3"/>
</dbReference>
<dbReference type="FunFam" id="3.30.160.60:FF:000358">
    <property type="entry name" value="zinc finger protein 24"/>
    <property type="match status" value="1"/>
</dbReference>
<keyword evidence="13" id="KW-1185">Reference proteome</keyword>
<feature type="compositionally biased region" description="Acidic residues" evidence="11">
    <location>
        <begin position="105"/>
        <end position="118"/>
    </location>
</feature>
<dbReference type="FunFam" id="3.30.160.60:FF:002090">
    <property type="entry name" value="Zinc finger protein 473"/>
    <property type="match status" value="1"/>
</dbReference>
<dbReference type="FunFam" id="3.30.160.60:FF:000128">
    <property type="entry name" value="zinc finger protein 268 isoform X1"/>
    <property type="match status" value="1"/>
</dbReference>
<evidence type="ECO:0000256" key="9">
    <source>
        <dbReference type="ARBA" id="ARBA00023163"/>
    </source>
</evidence>
<proteinExistence type="inferred from homology"/>
<feature type="compositionally biased region" description="Pro residues" evidence="11">
    <location>
        <begin position="55"/>
        <end position="73"/>
    </location>
</feature>
<gene>
    <name evidence="12" type="primary">LOC116436927</name>
</gene>
<evidence type="ECO:0000256" key="4">
    <source>
        <dbReference type="ARBA" id="ARBA00022737"/>
    </source>
</evidence>
<sequence length="404" mass="45677">MPGRRLARAPWSRHWGTARPPQRREGLGGQGRHFGGSWGSLGDPHWEPPSRCPTSPHPPSPAPFPPSPEPQLPPARFGGDPPLSHRVPSPPRSPESSSPAAGGTQEEEEEEEEREEEEGQRRSGSRKGSSERRRRVRPALSGSAAPSRREHRCPRMPQDFSFPSLGQMEEEEAVRKMPREPQAGTELQMETREDKSPWQNLLEEAALSSSMAQESHREEKPKGSPTRRGSKASPGCSEEKRPPFCFIQRPNLVVHEQLHTGEKPYKCLECGKSFSHTSHLFIHHQIHTGGWPYKCLECGKSFSHSSSLTCHYRIHTGERPYKCLQCGKSFCQSSSLTCHQEMHARGGPFECPECGKMFQWISYLIVHQQTHTGERPFRCTDCGKSFKWSSQLTSHQRIHTRERP</sequence>
<feature type="region of interest" description="Disordered" evidence="11">
    <location>
        <begin position="1"/>
        <end position="239"/>
    </location>
</feature>
<keyword evidence="9" id="KW-0804">Transcription</keyword>
<dbReference type="Proteomes" id="UP000694553">
    <property type="component" value="Unassembled WGS sequence"/>
</dbReference>
<comment type="similarity">
    <text evidence="2">Belongs to the krueppel C2H2-type zinc-finger protein family.</text>
</comment>
<dbReference type="InterPro" id="IPR036236">
    <property type="entry name" value="Znf_C2H2_sf"/>
</dbReference>
<keyword evidence="10" id="KW-0539">Nucleus</keyword>
<keyword evidence="8" id="KW-0238">DNA-binding</keyword>
<evidence type="ECO:0000313" key="12">
    <source>
        <dbReference type="Ensembl" id="ENSCMUP00000033602.1"/>
    </source>
</evidence>
<dbReference type="FunFam" id="3.30.160.60:FF:000862">
    <property type="entry name" value="zinc finger protein 697"/>
    <property type="match status" value="1"/>
</dbReference>
<dbReference type="PANTHER" id="PTHR24381">
    <property type="entry name" value="ZINC FINGER PROTEIN"/>
    <property type="match status" value="1"/>
</dbReference>
<name>A0A8U7NKV2_CORMO</name>
<organism evidence="12 13">
    <name type="scientific">Corvus moneduloides</name>
    <name type="common">New Caledonian crow</name>
    <dbReference type="NCBI Taxonomy" id="1196302"/>
    <lineage>
        <taxon>Eukaryota</taxon>
        <taxon>Metazoa</taxon>
        <taxon>Chordata</taxon>
        <taxon>Craniata</taxon>
        <taxon>Vertebrata</taxon>
        <taxon>Euteleostomi</taxon>
        <taxon>Archelosauria</taxon>
        <taxon>Archosauria</taxon>
        <taxon>Dinosauria</taxon>
        <taxon>Saurischia</taxon>
        <taxon>Theropoda</taxon>
        <taxon>Coelurosauria</taxon>
        <taxon>Aves</taxon>
        <taxon>Neognathae</taxon>
        <taxon>Neoaves</taxon>
        <taxon>Telluraves</taxon>
        <taxon>Australaves</taxon>
        <taxon>Passeriformes</taxon>
        <taxon>Corvoidea</taxon>
        <taxon>Corvidae</taxon>
        <taxon>Corvus</taxon>
    </lineage>
</organism>
<dbReference type="PROSITE" id="PS00028">
    <property type="entry name" value="ZINC_FINGER_C2H2_1"/>
    <property type="match status" value="5"/>
</dbReference>
<keyword evidence="7" id="KW-0805">Transcription regulation</keyword>
<evidence type="ECO:0000313" key="13">
    <source>
        <dbReference type="Proteomes" id="UP000694553"/>
    </source>
</evidence>
<dbReference type="GO" id="GO:0000981">
    <property type="term" value="F:DNA-binding transcription factor activity, RNA polymerase II-specific"/>
    <property type="evidence" value="ECO:0007669"/>
    <property type="project" value="TreeGrafter"/>
</dbReference>
<keyword evidence="5" id="KW-0863">Zinc-finger</keyword>
<dbReference type="PROSITE" id="PS50157">
    <property type="entry name" value="ZINC_FINGER_C2H2_2"/>
    <property type="match status" value="5"/>
</dbReference>
<protein>
    <submittedName>
        <fullName evidence="12">Uncharacterized protein</fullName>
    </submittedName>
</protein>
<reference evidence="12" key="2">
    <citation type="submission" date="2025-08" db="UniProtKB">
        <authorList>
            <consortium name="Ensembl"/>
        </authorList>
    </citation>
    <scope>IDENTIFICATION</scope>
</reference>
<reference evidence="13" key="1">
    <citation type="submission" date="2019-10" db="EMBL/GenBank/DDBJ databases">
        <title>Corvus moneduloides (New Caledonian crow) genome, bCorMon1, primary haplotype.</title>
        <authorList>
            <person name="Rutz C."/>
            <person name="Fungtammasan C."/>
            <person name="Mountcastle J."/>
            <person name="Formenti G."/>
            <person name="Chow W."/>
            <person name="Howe K."/>
            <person name="Steele M.P."/>
            <person name="Fernandes J."/>
            <person name="Gilbert M.T.P."/>
            <person name="Fedrigo O."/>
            <person name="Jarvis E.D."/>
            <person name="Gemmell N."/>
        </authorList>
    </citation>
    <scope>NUCLEOTIDE SEQUENCE [LARGE SCALE GENOMIC DNA]</scope>
</reference>
<dbReference type="Gene3D" id="3.30.160.60">
    <property type="entry name" value="Classic Zinc Finger"/>
    <property type="match status" value="6"/>
</dbReference>
<dbReference type="PANTHER" id="PTHR24381:SF390">
    <property type="entry name" value="ZINC FINGER PROTEIN 37 HOMOLOG"/>
    <property type="match status" value="1"/>
</dbReference>
<evidence type="ECO:0000256" key="7">
    <source>
        <dbReference type="ARBA" id="ARBA00023015"/>
    </source>
</evidence>
<dbReference type="Pfam" id="PF00096">
    <property type="entry name" value="zf-C2H2"/>
    <property type="match status" value="5"/>
</dbReference>
<dbReference type="GO" id="GO:0008270">
    <property type="term" value="F:zinc ion binding"/>
    <property type="evidence" value="ECO:0007669"/>
    <property type="project" value="UniProtKB-KW"/>
</dbReference>
<dbReference type="AlphaFoldDB" id="A0A8U7NKV2"/>
<reference evidence="12" key="3">
    <citation type="submission" date="2025-09" db="UniProtKB">
        <authorList>
            <consortium name="Ensembl"/>
        </authorList>
    </citation>
    <scope>IDENTIFICATION</scope>
</reference>
<evidence type="ECO:0000256" key="10">
    <source>
        <dbReference type="ARBA" id="ARBA00023242"/>
    </source>
</evidence>
<dbReference type="GO" id="GO:0000977">
    <property type="term" value="F:RNA polymerase II transcription regulatory region sequence-specific DNA binding"/>
    <property type="evidence" value="ECO:0007669"/>
    <property type="project" value="TreeGrafter"/>
</dbReference>
<evidence type="ECO:0000256" key="1">
    <source>
        <dbReference type="ARBA" id="ARBA00004123"/>
    </source>
</evidence>
<evidence type="ECO:0000256" key="3">
    <source>
        <dbReference type="ARBA" id="ARBA00022723"/>
    </source>
</evidence>
<evidence type="ECO:0000256" key="5">
    <source>
        <dbReference type="ARBA" id="ARBA00022771"/>
    </source>
</evidence>
<keyword evidence="6" id="KW-0862">Zinc</keyword>
<dbReference type="Ensembl" id="ENSCMUT00000037021.1">
    <property type="protein sequence ID" value="ENSCMUP00000033602.1"/>
    <property type="gene ID" value="ENSCMUG00000019257.1"/>
</dbReference>
<dbReference type="SMART" id="SM00355">
    <property type="entry name" value="ZnF_C2H2"/>
    <property type="match status" value="5"/>
</dbReference>
<dbReference type="FunFam" id="3.30.160.60:FF:000557">
    <property type="entry name" value="zinc finger and SCAN domain-containing protein 29"/>
    <property type="match status" value="1"/>
</dbReference>
<evidence type="ECO:0000256" key="11">
    <source>
        <dbReference type="SAM" id="MobiDB-lite"/>
    </source>
</evidence>
<keyword evidence="4" id="KW-0677">Repeat</keyword>
<evidence type="ECO:0000256" key="6">
    <source>
        <dbReference type="ARBA" id="ARBA00022833"/>
    </source>
</evidence>
<evidence type="ECO:0000256" key="2">
    <source>
        <dbReference type="ARBA" id="ARBA00006991"/>
    </source>
</evidence>
<accession>A0A8U7NKV2</accession>
<comment type="subcellular location">
    <subcellularLocation>
        <location evidence="1">Nucleus</location>
    </subcellularLocation>
</comment>
<dbReference type="InterPro" id="IPR013087">
    <property type="entry name" value="Znf_C2H2_type"/>
</dbReference>
<dbReference type="OMA" id="SHYTHED"/>
<dbReference type="GO" id="GO:0005634">
    <property type="term" value="C:nucleus"/>
    <property type="evidence" value="ECO:0007669"/>
    <property type="project" value="UniProtKB-SubCell"/>
</dbReference>